<dbReference type="OrthoDB" id="6020543at2759"/>
<keyword evidence="7" id="KW-0119">Carbohydrate metabolism</keyword>
<dbReference type="SUPFAM" id="SSF51445">
    <property type="entry name" value="(Trans)glycosidases"/>
    <property type="match status" value="1"/>
</dbReference>
<dbReference type="InterPro" id="IPR025724">
    <property type="entry name" value="GAG-pre-integrase_dom"/>
</dbReference>
<evidence type="ECO:0000313" key="13">
    <source>
        <dbReference type="Proteomes" id="UP000655225"/>
    </source>
</evidence>
<dbReference type="PROSITE" id="PS51910">
    <property type="entry name" value="GH18_2"/>
    <property type="match status" value="1"/>
</dbReference>
<dbReference type="InterPro" id="IPR045321">
    <property type="entry name" value="Cts1-like"/>
</dbReference>
<dbReference type="Pfam" id="PF00704">
    <property type="entry name" value="Glyco_hydro_18"/>
    <property type="match status" value="1"/>
</dbReference>
<keyword evidence="13" id="KW-1185">Reference proteome</keyword>
<evidence type="ECO:0000256" key="8">
    <source>
        <dbReference type="RuleBase" id="RU000489"/>
    </source>
</evidence>
<evidence type="ECO:0000256" key="6">
    <source>
        <dbReference type="ARBA" id="ARBA00023295"/>
    </source>
</evidence>
<evidence type="ECO:0000259" key="11">
    <source>
        <dbReference type="PROSITE" id="PS51910"/>
    </source>
</evidence>
<dbReference type="EC" id="3.2.1.14" evidence="2"/>
<keyword evidence="6 8" id="KW-0326">Glycosidase</keyword>
<organism evidence="12 13">
    <name type="scientific">Tetracentron sinense</name>
    <name type="common">Spur-leaf</name>
    <dbReference type="NCBI Taxonomy" id="13715"/>
    <lineage>
        <taxon>Eukaryota</taxon>
        <taxon>Viridiplantae</taxon>
        <taxon>Streptophyta</taxon>
        <taxon>Embryophyta</taxon>
        <taxon>Tracheophyta</taxon>
        <taxon>Spermatophyta</taxon>
        <taxon>Magnoliopsida</taxon>
        <taxon>Trochodendrales</taxon>
        <taxon>Trochodendraceae</taxon>
        <taxon>Tetracentron</taxon>
    </lineage>
</organism>
<dbReference type="CDD" id="cd02877">
    <property type="entry name" value="GH18_hevamine_XipI_class_III"/>
    <property type="match status" value="1"/>
</dbReference>
<dbReference type="PROSITE" id="PS01095">
    <property type="entry name" value="GH18_1"/>
    <property type="match status" value="1"/>
</dbReference>
<keyword evidence="10" id="KW-0812">Transmembrane</keyword>
<proteinExistence type="predicted"/>
<dbReference type="InterPro" id="IPR054722">
    <property type="entry name" value="PolX-like_BBD"/>
</dbReference>
<evidence type="ECO:0000256" key="4">
    <source>
        <dbReference type="ARBA" id="ARBA00023024"/>
    </source>
</evidence>
<dbReference type="InterPro" id="IPR001579">
    <property type="entry name" value="Glyco_hydro_18_chit_AS"/>
</dbReference>
<dbReference type="GO" id="GO:0008843">
    <property type="term" value="F:endochitinase activity"/>
    <property type="evidence" value="ECO:0007669"/>
    <property type="project" value="UniProtKB-EC"/>
</dbReference>
<evidence type="ECO:0000256" key="1">
    <source>
        <dbReference type="ARBA" id="ARBA00000822"/>
    </source>
</evidence>
<gene>
    <name evidence="12" type="ORF">HHK36_029079</name>
</gene>
<feature type="compositionally biased region" description="Polar residues" evidence="9">
    <location>
        <begin position="216"/>
        <end position="229"/>
    </location>
</feature>
<reference evidence="12 13" key="1">
    <citation type="submission" date="2020-04" db="EMBL/GenBank/DDBJ databases">
        <title>Plant Genome Project.</title>
        <authorList>
            <person name="Zhang R.-G."/>
        </authorList>
    </citation>
    <scope>NUCLEOTIDE SEQUENCE [LARGE SCALE GENOMIC DNA]</scope>
    <source>
        <strain evidence="12">YNK0</strain>
        <tissue evidence="12">Leaf</tissue>
    </source>
</reference>
<dbReference type="AlphaFoldDB" id="A0A834YGX1"/>
<feature type="transmembrane region" description="Helical" evidence="10">
    <location>
        <begin position="532"/>
        <end position="555"/>
    </location>
</feature>
<dbReference type="FunFam" id="3.20.20.80:FF:000015">
    <property type="entry name" value="Acidic endochitinase SE2"/>
    <property type="match status" value="1"/>
</dbReference>
<evidence type="ECO:0000256" key="3">
    <source>
        <dbReference type="ARBA" id="ARBA00022801"/>
    </source>
</evidence>
<dbReference type="EMBL" id="JABCRI010000022">
    <property type="protein sequence ID" value="KAF8379636.1"/>
    <property type="molecule type" value="Genomic_DNA"/>
</dbReference>
<keyword evidence="10" id="KW-0472">Membrane</keyword>
<dbReference type="Pfam" id="PF14223">
    <property type="entry name" value="Retrotran_gag_2"/>
    <property type="match status" value="1"/>
</dbReference>
<dbReference type="Gene3D" id="3.20.20.80">
    <property type="entry name" value="Glycosidases"/>
    <property type="match status" value="1"/>
</dbReference>
<keyword evidence="5" id="KW-1015">Disulfide bond</keyword>
<dbReference type="InterPro" id="IPR017853">
    <property type="entry name" value="GH"/>
</dbReference>
<dbReference type="GO" id="GO:0005576">
    <property type="term" value="C:extracellular region"/>
    <property type="evidence" value="ECO:0007669"/>
    <property type="project" value="TreeGrafter"/>
</dbReference>
<keyword evidence="10" id="KW-1133">Transmembrane helix</keyword>
<name>A0A834YGX1_TETSI</name>
<feature type="region of interest" description="Disordered" evidence="9">
    <location>
        <begin position="213"/>
        <end position="276"/>
    </location>
</feature>
<dbReference type="PANTHER" id="PTHR45708:SF49">
    <property type="entry name" value="ENDOCHITINASE"/>
    <property type="match status" value="1"/>
</dbReference>
<dbReference type="GO" id="GO:0000272">
    <property type="term" value="P:polysaccharide catabolic process"/>
    <property type="evidence" value="ECO:0007669"/>
    <property type="project" value="UniProtKB-KW"/>
</dbReference>
<accession>A0A834YGX1</accession>
<dbReference type="PANTHER" id="PTHR45708">
    <property type="entry name" value="ENDOCHITINASE"/>
    <property type="match status" value="1"/>
</dbReference>
<dbReference type="InterPro" id="IPR050542">
    <property type="entry name" value="Glycosyl_Hydrlase18_Chitinase"/>
</dbReference>
<evidence type="ECO:0000256" key="10">
    <source>
        <dbReference type="SAM" id="Phobius"/>
    </source>
</evidence>
<dbReference type="Pfam" id="PF22936">
    <property type="entry name" value="Pol_BBD"/>
    <property type="match status" value="1"/>
</dbReference>
<feature type="compositionally biased region" description="Polar residues" evidence="9">
    <location>
        <begin position="263"/>
        <end position="276"/>
    </location>
</feature>
<feature type="compositionally biased region" description="Low complexity" evidence="9">
    <location>
        <begin position="245"/>
        <end position="255"/>
    </location>
</feature>
<sequence length="821" mass="89016">MASSTVSSNILNLISIKLDRDNYLLWKSQFVPVLRANKLLGYVDGSLVCPSRFILDSEQHPTTTVNLAYETWMERDALVLLWINATLTSPVLQRVVGLQSSCEVWLRLKRLHLIQSRSRILQLKQQFQSLKKNGLSITDYLDKMKGIADALGAVGQPISDYDLCNQVLNGLGQEYDPVHTSINNRDSPILFDELFGQLLTFELRLESHVAAHPSEHPSTGFFTNPTSPLQPHWRGGSRGKHHSYRGSGRNRNNGNPSAALSDAQHNPTSKQDSSSTCQICNHVGHNALDCFHRLDLSYQGRQPPKKLKAMVATKHGSSTWFTNTGASNHVTADLNNLSLQSDYDGSDCLAGGNGNKLSISHIGSTLFSHNDANFHLRQILHVPSMKTNLLSVSQFTKDNNCHFIFIASGFFVKDNLSGKTLFQGRINDGLYPLHLPMQLKGQSTLSPSAFSSVCVSSHIWHHRLGHPASQSMAAIAPHISCLGSSKLSSICSSCQMGKSSRLSFMLSQSVATFPLELVHTNANMERKPLGSLLLLSLLMFALVGGSLAGGIAIYWGQNGNEGTLAETCATGNYAFVNVAFLSSFGNGQTPMINLAGHCDPYSNGCTGLSSDIKACQSNGIKVILSIGGGAGGYSLASSEDAKEVATYLWNNFLGGKSSSRPLGNAVLDGIDFDIEGGTSEHWDELARFLAGYSKRGKKVYLTAAPQCPYPDAWVGGALKTGLFDYVWVQFYNNPPCQYASGNVGNLEDAWKQWTSAIPTAKIFLGLPAAPEAAGSGFIPATDLTSDVLPAIKGSSKYGGVMLWSKYYDDQTGYSSSIKSHV</sequence>
<comment type="catalytic activity">
    <reaction evidence="1">
        <text>Random endo-hydrolysis of N-acetyl-beta-D-glucosaminide (1-&gt;4)-beta-linkages in chitin and chitodextrins.</text>
        <dbReference type="EC" id="3.2.1.14"/>
    </reaction>
</comment>
<protein>
    <recommendedName>
        <fullName evidence="2">chitinase</fullName>
        <ecNumber evidence="2">3.2.1.14</ecNumber>
    </recommendedName>
</protein>
<keyword evidence="4" id="KW-0146">Chitin degradation</keyword>
<dbReference type="Pfam" id="PF13976">
    <property type="entry name" value="gag_pre-integrs"/>
    <property type="match status" value="1"/>
</dbReference>
<comment type="caution">
    <text evidence="12">The sequence shown here is derived from an EMBL/GenBank/DDBJ whole genome shotgun (WGS) entry which is preliminary data.</text>
</comment>
<evidence type="ECO:0000313" key="12">
    <source>
        <dbReference type="EMBL" id="KAF8379636.1"/>
    </source>
</evidence>
<dbReference type="GO" id="GO:0006032">
    <property type="term" value="P:chitin catabolic process"/>
    <property type="evidence" value="ECO:0007669"/>
    <property type="project" value="UniProtKB-KW"/>
</dbReference>
<keyword evidence="3 8" id="KW-0378">Hydrolase</keyword>
<feature type="compositionally biased region" description="Basic residues" evidence="9">
    <location>
        <begin position="235"/>
        <end position="244"/>
    </location>
</feature>
<feature type="domain" description="GH18" evidence="11">
    <location>
        <begin position="549"/>
        <end position="821"/>
    </location>
</feature>
<evidence type="ECO:0000256" key="9">
    <source>
        <dbReference type="SAM" id="MobiDB-lite"/>
    </source>
</evidence>
<evidence type="ECO:0000256" key="2">
    <source>
        <dbReference type="ARBA" id="ARBA00012729"/>
    </source>
</evidence>
<dbReference type="InterPro" id="IPR001223">
    <property type="entry name" value="Glyco_hydro18_cat"/>
</dbReference>
<keyword evidence="7" id="KW-0624">Polysaccharide degradation</keyword>
<dbReference type="Proteomes" id="UP000655225">
    <property type="component" value="Unassembled WGS sequence"/>
</dbReference>
<evidence type="ECO:0000256" key="7">
    <source>
        <dbReference type="ARBA" id="ARBA00023326"/>
    </source>
</evidence>
<evidence type="ECO:0000256" key="5">
    <source>
        <dbReference type="ARBA" id="ARBA00023157"/>
    </source>
</evidence>